<dbReference type="EMBL" id="UYYB01102334">
    <property type="protein sequence ID" value="VDM78564.1"/>
    <property type="molecule type" value="Genomic_DNA"/>
</dbReference>
<dbReference type="PANTHER" id="PTHR34311">
    <property type="entry name" value="PROTEIN CBG21698-RELATED"/>
    <property type="match status" value="1"/>
</dbReference>
<proteinExistence type="predicted"/>
<sequence>MYPLFCIDQGSAISIKKLPCFFQYLQASTVLGQLPCRSSHFQYCQAMLSSGVGLNDTMSSLMFKDYTVLYNWFLYKWGITPGNTTNMLNVCNSLEFFNGCMSNDKGCFQVQNLMAQTDINNAFAIDGTLAMYQFNCGPGINRLACAQNIINGYQNYLQACVATYMSSITYDFSNGCKYVKNLMNCWSSPFGGGGSMATPDCRRGANADLWWACEANRVFTLGQFPNCGYSCDENKNIFPKLISGLTPTISMIFLLSNHAILWDLLKLTVPVQQQSALLADHLETHHKVGNVFFGSS</sequence>
<evidence type="ECO:0000313" key="2">
    <source>
        <dbReference type="Proteomes" id="UP000270094"/>
    </source>
</evidence>
<dbReference type="OrthoDB" id="5823675at2759"/>
<keyword evidence="2" id="KW-1185">Reference proteome</keyword>
<protein>
    <submittedName>
        <fullName evidence="1">Uncharacterized protein</fullName>
    </submittedName>
</protein>
<dbReference type="PANTHER" id="PTHR34311:SF5">
    <property type="entry name" value="SECRETED PROTEIN"/>
    <property type="match status" value="1"/>
</dbReference>
<gene>
    <name evidence="1" type="ORF">SVUK_LOCUS13562</name>
</gene>
<accession>A0A3P7JJK3</accession>
<name>A0A3P7JJK3_STRVU</name>
<reference evidence="1 2" key="1">
    <citation type="submission" date="2018-11" db="EMBL/GenBank/DDBJ databases">
        <authorList>
            <consortium name="Pathogen Informatics"/>
        </authorList>
    </citation>
    <scope>NUCLEOTIDE SEQUENCE [LARGE SCALE GENOMIC DNA]</scope>
</reference>
<evidence type="ECO:0000313" key="1">
    <source>
        <dbReference type="EMBL" id="VDM78564.1"/>
    </source>
</evidence>
<dbReference type="AlphaFoldDB" id="A0A3P7JJK3"/>
<dbReference type="Proteomes" id="UP000270094">
    <property type="component" value="Unassembled WGS sequence"/>
</dbReference>
<organism evidence="1 2">
    <name type="scientific">Strongylus vulgaris</name>
    <name type="common">Blood worm</name>
    <dbReference type="NCBI Taxonomy" id="40348"/>
    <lineage>
        <taxon>Eukaryota</taxon>
        <taxon>Metazoa</taxon>
        <taxon>Ecdysozoa</taxon>
        <taxon>Nematoda</taxon>
        <taxon>Chromadorea</taxon>
        <taxon>Rhabditida</taxon>
        <taxon>Rhabditina</taxon>
        <taxon>Rhabditomorpha</taxon>
        <taxon>Strongyloidea</taxon>
        <taxon>Strongylidae</taxon>
        <taxon>Strongylus</taxon>
    </lineage>
</organism>